<feature type="transmembrane region" description="Helical" evidence="8">
    <location>
        <begin position="99"/>
        <end position="126"/>
    </location>
</feature>
<feature type="transmembrane region" description="Helical" evidence="8">
    <location>
        <begin position="60"/>
        <end position="87"/>
    </location>
</feature>
<dbReference type="GO" id="GO:0008360">
    <property type="term" value="P:regulation of cell shape"/>
    <property type="evidence" value="ECO:0007669"/>
    <property type="project" value="UniProtKB-KW"/>
</dbReference>
<feature type="transmembrane region" description="Helical" evidence="8">
    <location>
        <begin position="138"/>
        <end position="161"/>
    </location>
</feature>
<reference evidence="9 11" key="1">
    <citation type="submission" date="2019-11" db="EMBL/GenBank/DDBJ databases">
        <title>Eggerthellaceae novel genus isolated from the rectal contents of marmort.</title>
        <authorList>
            <person name="Zhang G."/>
        </authorList>
    </citation>
    <scope>NUCLEOTIDE SEQUENCE [LARGE SCALE GENOMIC DNA]</scope>
    <source>
        <strain evidence="11">zg-886</strain>
        <strain evidence="9">Zg-886</strain>
    </source>
</reference>
<dbReference type="NCBIfam" id="TIGR03426">
    <property type="entry name" value="shape_MreD"/>
    <property type="match status" value="1"/>
</dbReference>
<dbReference type="RefSeq" id="WP_165059152.1">
    <property type="nucleotide sequence ID" value="NZ_CP072829.1"/>
</dbReference>
<dbReference type="AlphaFoldDB" id="A0A9E6MRV8"/>
<dbReference type="EMBL" id="WPCR01000007">
    <property type="protein sequence ID" value="NHM14332.1"/>
    <property type="molecule type" value="Genomic_DNA"/>
</dbReference>
<keyword evidence="3" id="KW-1003">Cell membrane</keyword>
<name>A0A9E6MRV8_9ACTN</name>
<dbReference type="EMBL" id="CP072829">
    <property type="protein sequence ID" value="QTU84814.1"/>
    <property type="molecule type" value="Genomic_DNA"/>
</dbReference>
<keyword evidence="5" id="KW-0133">Cell shape</keyword>
<comment type="similarity">
    <text evidence="2">Belongs to the MreD family.</text>
</comment>
<dbReference type="KEGG" id="ebz:J7S26_02550"/>
<evidence type="ECO:0000256" key="7">
    <source>
        <dbReference type="ARBA" id="ARBA00023136"/>
    </source>
</evidence>
<dbReference type="Proteomes" id="UP000636394">
    <property type="component" value="Unassembled WGS sequence"/>
</dbReference>
<feature type="transmembrane region" description="Helical" evidence="8">
    <location>
        <begin position="7"/>
        <end position="24"/>
    </location>
</feature>
<protein>
    <submittedName>
        <fullName evidence="10">Rod shape-determining protein MreD</fullName>
    </submittedName>
</protein>
<evidence type="ECO:0000313" key="12">
    <source>
        <dbReference type="Proteomes" id="UP000671910"/>
    </source>
</evidence>
<proteinExistence type="inferred from homology"/>
<organism evidence="10 12">
    <name type="scientific">Xiamenia xianingshaonis</name>
    <dbReference type="NCBI Taxonomy" id="2682776"/>
    <lineage>
        <taxon>Bacteria</taxon>
        <taxon>Bacillati</taxon>
        <taxon>Actinomycetota</taxon>
        <taxon>Coriobacteriia</taxon>
        <taxon>Eggerthellales</taxon>
        <taxon>Eggerthellaceae</taxon>
        <taxon>Xiamenia</taxon>
    </lineage>
</organism>
<gene>
    <name evidence="10" type="primary">mreD</name>
    <name evidence="9" type="ORF">GMI68_06070</name>
    <name evidence="10" type="ORF">J7S26_02550</name>
</gene>
<evidence type="ECO:0000256" key="5">
    <source>
        <dbReference type="ARBA" id="ARBA00022960"/>
    </source>
</evidence>
<dbReference type="Pfam" id="PF04093">
    <property type="entry name" value="MreD"/>
    <property type="match status" value="1"/>
</dbReference>
<evidence type="ECO:0000256" key="6">
    <source>
        <dbReference type="ARBA" id="ARBA00022989"/>
    </source>
</evidence>
<keyword evidence="4 8" id="KW-0812">Transmembrane</keyword>
<dbReference type="Proteomes" id="UP000671910">
    <property type="component" value="Chromosome"/>
</dbReference>
<evidence type="ECO:0000256" key="8">
    <source>
        <dbReference type="SAM" id="Phobius"/>
    </source>
</evidence>
<dbReference type="InterPro" id="IPR007227">
    <property type="entry name" value="Cell_shape_determining_MreD"/>
</dbReference>
<evidence type="ECO:0000256" key="2">
    <source>
        <dbReference type="ARBA" id="ARBA00007776"/>
    </source>
</evidence>
<keyword evidence="11" id="KW-1185">Reference proteome</keyword>
<reference evidence="10" key="2">
    <citation type="submission" date="2021-04" db="EMBL/GenBank/DDBJ databases">
        <title>Novel species in family Eggerthellaceae.</title>
        <authorList>
            <person name="Zhang G."/>
        </authorList>
    </citation>
    <scope>NUCLEOTIDE SEQUENCE</scope>
    <source>
        <strain evidence="10">Zg-886</strain>
    </source>
</reference>
<comment type="subcellular location">
    <subcellularLocation>
        <location evidence="1">Cell membrane</location>
        <topology evidence="1">Multi-pass membrane protein</topology>
    </subcellularLocation>
</comment>
<evidence type="ECO:0000313" key="11">
    <source>
        <dbReference type="Proteomes" id="UP000636394"/>
    </source>
</evidence>
<sequence length="175" mass="18823">MTIEREDLIVAIGAVVAVILQLIVAPNVILFQAVPNFLLAYVLVVAIARPREAGSVLPFLLGLAYDLLGTGPVGGMALLFVIASYLAARAFTVLDNDTLFMPLTILVVATFLVEMLYGGLLILLGLPVSPLDALLYRALPCALYDCVFALIMYPVMVRLLVGGSQDRGLRTPHLR</sequence>
<evidence type="ECO:0000313" key="9">
    <source>
        <dbReference type="EMBL" id="NHM14332.1"/>
    </source>
</evidence>
<evidence type="ECO:0000256" key="1">
    <source>
        <dbReference type="ARBA" id="ARBA00004651"/>
    </source>
</evidence>
<dbReference type="GO" id="GO:0005886">
    <property type="term" value="C:plasma membrane"/>
    <property type="evidence" value="ECO:0007669"/>
    <property type="project" value="UniProtKB-SubCell"/>
</dbReference>
<evidence type="ECO:0000313" key="10">
    <source>
        <dbReference type="EMBL" id="QTU84814.1"/>
    </source>
</evidence>
<evidence type="ECO:0000256" key="3">
    <source>
        <dbReference type="ARBA" id="ARBA00022475"/>
    </source>
</evidence>
<evidence type="ECO:0000256" key="4">
    <source>
        <dbReference type="ARBA" id="ARBA00022692"/>
    </source>
</evidence>
<accession>A0A9E6MRV8</accession>
<keyword evidence="6 8" id="KW-1133">Transmembrane helix</keyword>
<keyword evidence="7 8" id="KW-0472">Membrane</keyword>